<evidence type="ECO:0000313" key="2">
    <source>
        <dbReference type="Proteomes" id="UP000244178"/>
    </source>
</evidence>
<name>A0A2T6GH34_9PSED</name>
<organism evidence="1 2">
    <name type="scientific">Pseudomonas protegens</name>
    <dbReference type="NCBI Taxonomy" id="380021"/>
    <lineage>
        <taxon>Bacteria</taxon>
        <taxon>Pseudomonadati</taxon>
        <taxon>Pseudomonadota</taxon>
        <taxon>Gammaproteobacteria</taxon>
        <taxon>Pseudomonadales</taxon>
        <taxon>Pseudomonadaceae</taxon>
        <taxon>Pseudomonas</taxon>
    </lineage>
</organism>
<comment type="caution">
    <text evidence="1">The sequence shown here is derived from an EMBL/GenBank/DDBJ whole genome shotgun (WGS) entry which is preliminary data.</text>
</comment>
<accession>A0A2T6GH34</accession>
<dbReference type="EMBL" id="PYJM01000005">
    <property type="protein sequence ID" value="PUA43481.1"/>
    <property type="molecule type" value="Genomic_DNA"/>
</dbReference>
<proteinExistence type="predicted"/>
<protein>
    <submittedName>
        <fullName evidence="1">Uncharacterized protein</fullName>
    </submittedName>
</protein>
<gene>
    <name evidence="1" type="ORF">C5U62_22915</name>
</gene>
<sequence length="104" mass="11259">MIGQPQPDPRDAIVNELNRQLDQFFSRGGTAQQVAQGVSGEKVGFGATAHHERLKAERARLAPEVRKHAESGLNATQIGSKMSVRVQRVLMIAAENSIPIEGTT</sequence>
<dbReference type="Proteomes" id="UP000244178">
    <property type="component" value="Unassembled WGS sequence"/>
</dbReference>
<dbReference type="RefSeq" id="WP_108545686.1">
    <property type="nucleotide sequence ID" value="NZ_PYJM01000005.1"/>
</dbReference>
<dbReference type="AlphaFoldDB" id="A0A2T6GH34"/>
<evidence type="ECO:0000313" key="1">
    <source>
        <dbReference type="EMBL" id="PUA43481.1"/>
    </source>
</evidence>
<reference evidence="1 2" key="1">
    <citation type="submission" date="2018-03" db="EMBL/GenBank/DDBJ databases">
        <title>Draft genome sequence of the plant growth promoting rhizobacterium Pseudomonas protegens strain BNJ-SS-45 isolated from wheat (Triticum aestivum) rhizosphere.</title>
        <authorList>
            <person name="Bajpai A."/>
            <person name="Shende K."/>
            <person name="Meena N."/>
            <person name="Upadhyayula S.R."/>
            <person name="Suravajhala P."/>
            <person name="Medicherla K.M."/>
            <person name="Johri B.N."/>
        </authorList>
    </citation>
    <scope>NUCLEOTIDE SEQUENCE [LARGE SCALE GENOMIC DNA]</scope>
    <source>
        <strain evidence="1 2">BNJ-SS-45</strain>
    </source>
</reference>